<dbReference type="GO" id="GO:0005886">
    <property type="term" value="C:plasma membrane"/>
    <property type="evidence" value="ECO:0007669"/>
    <property type="project" value="UniProtKB-SubCell"/>
</dbReference>
<evidence type="ECO:0000256" key="6">
    <source>
        <dbReference type="ARBA" id="ARBA00023136"/>
    </source>
</evidence>
<evidence type="ECO:0000256" key="3">
    <source>
        <dbReference type="ARBA" id="ARBA00022475"/>
    </source>
</evidence>
<dbReference type="Pfam" id="PF00528">
    <property type="entry name" value="BPD_transp_1"/>
    <property type="match status" value="1"/>
</dbReference>
<reference evidence="9 10" key="1">
    <citation type="submission" date="2020-07" db="EMBL/GenBank/DDBJ databases">
        <title>Vallitalea guaymasensis genome.</title>
        <authorList>
            <person name="Postec A."/>
        </authorList>
    </citation>
    <scope>NUCLEOTIDE SEQUENCE [LARGE SCALE GENOMIC DNA]</scope>
    <source>
        <strain evidence="9 10">Ra1766G1</strain>
    </source>
</reference>
<name>A0A8J8SAW9_9FIRM</name>
<keyword evidence="10" id="KW-1185">Reference proteome</keyword>
<feature type="transmembrane region" description="Helical" evidence="7">
    <location>
        <begin position="65"/>
        <end position="88"/>
    </location>
</feature>
<feature type="transmembrane region" description="Helical" evidence="7">
    <location>
        <begin position="95"/>
        <end position="118"/>
    </location>
</feature>
<feature type="transmembrane region" description="Helical" evidence="7">
    <location>
        <begin position="170"/>
        <end position="191"/>
    </location>
</feature>
<feature type="transmembrane region" description="Helical" evidence="7">
    <location>
        <begin position="12"/>
        <end position="32"/>
    </location>
</feature>
<feature type="domain" description="ABC transmembrane type-1" evidence="8">
    <location>
        <begin position="61"/>
        <end position="241"/>
    </location>
</feature>
<dbReference type="AlphaFoldDB" id="A0A8J8SAW9"/>
<evidence type="ECO:0000259" key="8">
    <source>
        <dbReference type="PROSITE" id="PS50928"/>
    </source>
</evidence>
<dbReference type="CDD" id="cd06261">
    <property type="entry name" value="TM_PBP2"/>
    <property type="match status" value="1"/>
</dbReference>
<evidence type="ECO:0000313" key="9">
    <source>
        <dbReference type="EMBL" id="QUH27805.1"/>
    </source>
</evidence>
<gene>
    <name evidence="9" type="ORF">HYG85_02295</name>
</gene>
<keyword evidence="3" id="KW-1003">Cell membrane</keyword>
<feature type="transmembrane region" description="Helical" evidence="7">
    <location>
        <begin position="124"/>
        <end position="145"/>
    </location>
</feature>
<keyword evidence="4 7" id="KW-0812">Transmembrane</keyword>
<dbReference type="Gene3D" id="1.10.3720.10">
    <property type="entry name" value="MetI-like"/>
    <property type="match status" value="1"/>
</dbReference>
<dbReference type="SUPFAM" id="SSF161098">
    <property type="entry name" value="MetI-like"/>
    <property type="match status" value="1"/>
</dbReference>
<dbReference type="Proteomes" id="UP000677305">
    <property type="component" value="Chromosome"/>
</dbReference>
<comment type="subcellular location">
    <subcellularLocation>
        <location evidence="1 7">Cell membrane</location>
        <topology evidence="1 7">Multi-pass membrane protein</topology>
    </subcellularLocation>
</comment>
<comment type="similarity">
    <text evidence="7">Belongs to the binding-protein-dependent transport system permease family.</text>
</comment>
<dbReference type="InterPro" id="IPR000515">
    <property type="entry name" value="MetI-like"/>
</dbReference>
<dbReference type="EMBL" id="CP058561">
    <property type="protein sequence ID" value="QUH27805.1"/>
    <property type="molecule type" value="Genomic_DNA"/>
</dbReference>
<evidence type="ECO:0000256" key="7">
    <source>
        <dbReference type="RuleBase" id="RU363032"/>
    </source>
</evidence>
<feature type="transmembrane region" description="Helical" evidence="7">
    <location>
        <begin position="223"/>
        <end position="245"/>
    </location>
</feature>
<dbReference type="GO" id="GO:0055085">
    <property type="term" value="P:transmembrane transport"/>
    <property type="evidence" value="ECO:0007669"/>
    <property type="project" value="InterPro"/>
</dbReference>
<protein>
    <submittedName>
        <fullName evidence="9">ABC transporter permease subunit</fullName>
    </submittedName>
</protein>
<keyword evidence="2 7" id="KW-0813">Transport</keyword>
<evidence type="ECO:0000256" key="1">
    <source>
        <dbReference type="ARBA" id="ARBA00004651"/>
    </source>
</evidence>
<organism evidence="9 10">
    <name type="scientific">Vallitalea guaymasensis</name>
    <dbReference type="NCBI Taxonomy" id="1185412"/>
    <lineage>
        <taxon>Bacteria</taxon>
        <taxon>Bacillati</taxon>
        <taxon>Bacillota</taxon>
        <taxon>Clostridia</taxon>
        <taxon>Lachnospirales</taxon>
        <taxon>Vallitaleaceae</taxon>
        <taxon>Vallitalea</taxon>
    </lineage>
</organism>
<keyword evidence="6 7" id="KW-0472">Membrane</keyword>
<dbReference type="KEGG" id="vgu:HYG85_02295"/>
<dbReference type="PANTHER" id="PTHR30151:SF0">
    <property type="entry name" value="ABC TRANSPORTER PERMEASE PROTEIN MJ0413-RELATED"/>
    <property type="match status" value="1"/>
</dbReference>
<evidence type="ECO:0000313" key="10">
    <source>
        <dbReference type="Proteomes" id="UP000677305"/>
    </source>
</evidence>
<evidence type="ECO:0000256" key="5">
    <source>
        <dbReference type="ARBA" id="ARBA00022989"/>
    </source>
</evidence>
<proteinExistence type="inferred from homology"/>
<dbReference type="PANTHER" id="PTHR30151">
    <property type="entry name" value="ALKANE SULFONATE ABC TRANSPORTER-RELATED, MEMBRANE SUBUNIT"/>
    <property type="match status" value="1"/>
</dbReference>
<dbReference type="InterPro" id="IPR035906">
    <property type="entry name" value="MetI-like_sf"/>
</dbReference>
<sequence>METSITKNRRRLYKIIALIFWIIVWEIIALVINKEIYLPTPYNTFKVLLEEIKTVMFWQTIFATIFRVAVGFVIACIVGILVGIICGINHLMYEILNLIIVAVKSTPVMSFILIALVWFKSENVPIFICFLMCFPIIWTSVVGGIKHIDRRLIDMAYVYKVDKRYIIKDIYVPSIIPYITTAMITSLGLGWKVTVAAEVLSSPKFSIGTKLYNAKVYIESEQLFAWTIVVIVLSLMLEYIFKYLLRKMLPVRIQK</sequence>
<accession>A0A8J8SAW9</accession>
<evidence type="ECO:0000256" key="2">
    <source>
        <dbReference type="ARBA" id="ARBA00022448"/>
    </source>
</evidence>
<evidence type="ECO:0000256" key="4">
    <source>
        <dbReference type="ARBA" id="ARBA00022692"/>
    </source>
</evidence>
<dbReference type="PROSITE" id="PS50928">
    <property type="entry name" value="ABC_TM1"/>
    <property type="match status" value="1"/>
</dbReference>
<dbReference type="RefSeq" id="WP_212692115.1">
    <property type="nucleotide sequence ID" value="NZ_CP058561.1"/>
</dbReference>
<keyword evidence="5 7" id="KW-1133">Transmembrane helix</keyword>